<gene>
    <name evidence="2" type="ORF">DRW42_24820</name>
</gene>
<feature type="chain" id="PRO_5016833697" description="Lipid/polyisoprenoid-binding YceI-like domain-containing protein" evidence="1">
    <location>
        <begin position="20"/>
        <end position="190"/>
    </location>
</feature>
<organism evidence="2 3">
    <name type="scientific">Pedobacter miscanthi</name>
    <dbReference type="NCBI Taxonomy" id="2259170"/>
    <lineage>
        <taxon>Bacteria</taxon>
        <taxon>Pseudomonadati</taxon>
        <taxon>Bacteroidota</taxon>
        <taxon>Sphingobacteriia</taxon>
        <taxon>Sphingobacteriales</taxon>
        <taxon>Sphingobacteriaceae</taxon>
        <taxon>Pedobacter</taxon>
    </lineage>
</organism>
<dbReference type="AlphaFoldDB" id="A0A366KMJ5"/>
<evidence type="ECO:0000313" key="2">
    <source>
        <dbReference type="EMBL" id="RBQ02875.1"/>
    </source>
</evidence>
<dbReference type="Proteomes" id="UP000252081">
    <property type="component" value="Unassembled WGS sequence"/>
</dbReference>
<evidence type="ECO:0000256" key="1">
    <source>
        <dbReference type="SAM" id="SignalP"/>
    </source>
</evidence>
<protein>
    <recommendedName>
        <fullName evidence="4">Lipid/polyisoprenoid-binding YceI-like domain-containing protein</fullName>
    </recommendedName>
</protein>
<reference evidence="2 3" key="1">
    <citation type="submission" date="2018-07" db="EMBL/GenBank/DDBJ databases">
        <title>A draft genome of a endophytic bacteria, a new species of Pedobacter.</title>
        <authorList>
            <person name="Zhang Z.D."/>
            <person name="Chen Z.J."/>
        </authorList>
    </citation>
    <scope>NUCLEOTIDE SEQUENCE [LARGE SCALE GENOMIC DNA]</scope>
    <source>
        <strain evidence="2 3">RS10</strain>
    </source>
</reference>
<evidence type="ECO:0008006" key="4">
    <source>
        <dbReference type="Google" id="ProtNLM"/>
    </source>
</evidence>
<accession>A0A366KMJ5</accession>
<feature type="signal peptide" evidence="1">
    <location>
        <begin position="1"/>
        <end position="19"/>
    </location>
</feature>
<proteinExistence type="predicted"/>
<evidence type="ECO:0000313" key="3">
    <source>
        <dbReference type="Proteomes" id="UP000252081"/>
    </source>
</evidence>
<dbReference type="EMBL" id="QNQU01000029">
    <property type="protein sequence ID" value="RBQ02875.1"/>
    <property type="molecule type" value="Genomic_DNA"/>
</dbReference>
<name>A0A366KMJ5_9SPHI</name>
<comment type="caution">
    <text evidence="2">The sequence shown here is derived from an EMBL/GenBank/DDBJ whole genome shotgun (WGS) entry which is preliminary data.</text>
</comment>
<sequence>MKTIFFTLSLFLTVSLAMAQTVKPYLATVKTKAFVTKGVLYKVDSASLVVVADDKFVSIGITDIQSIKIKTPKKKKDLIRFVKYDPWNEDNFEKRTDGIKVRKWGEKDPTLGEEINGHIAATMVNVTGNILAAPIQSINPSIARFKINGSKEKYGLLFNDLKLFSVYYQANPNILAELQQLKAISATFKP</sequence>
<keyword evidence="1" id="KW-0732">Signal</keyword>
<keyword evidence="3" id="KW-1185">Reference proteome</keyword>